<dbReference type="Gene3D" id="3.40.390.10">
    <property type="entry name" value="Collagenase (Catalytic Domain)"/>
    <property type="match status" value="1"/>
</dbReference>
<evidence type="ECO:0000313" key="2">
    <source>
        <dbReference type="EMBL" id="QXE07201.1"/>
    </source>
</evidence>
<dbReference type="KEGG" id="pspw:BJG93_35190"/>
<proteinExistence type="predicted"/>
<dbReference type="InterPro" id="IPR024079">
    <property type="entry name" value="MetalloPept_cat_dom_sf"/>
</dbReference>
<dbReference type="EMBL" id="CP017561">
    <property type="protein sequence ID" value="QXE07201.1"/>
    <property type="molecule type" value="Genomic_DNA"/>
</dbReference>
<gene>
    <name evidence="2" type="ORF">BJG93_35190</name>
</gene>
<dbReference type="Proteomes" id="UP000179860">
    <property type="component" value="Chromosome 1"/>
</dbReference>
<dbReference type="AlphaFoldDB" id="A0A8F4QJQ4"/>
<dbReference type="OrthoDB" id="8841651at2"/>
<accession>A0A8F4QJQ4</accession>
<sequence length="74" mass="8445">MSIHEIFCETRDFTSGGASKLSTIIHECMHFTDTFGSKDWKYTITKFLAIWGQENPRQAINTADSLAGYVAYEY</sequence>
<evidence type="ECO:0000313" key="3">
    <source>
        <dbReference type="Proteomes" id="UP000179860"/>
    </source>
</evidence>
<name>A0A8F4QJQ4_9BURK</name>
<reference evidence="2" key="1">
    <citation type="submission" date="2016-09" db="EMBL/GenBank/DDBJ databases">
        <title>The Complete Genome of Burkholderia sprentiae wsm5005.</title>
        <authorList>
            <person name="De Meyer S."/>
            <person name="Wang P."/>
            <person name="Terpolilli J."/>
        </authorList>
    </citation>
    <scope>NUCLEOTIDE SEQUENCE [LARGE SCALE GENOMIC DNA]</scope>
    <source>
        <strain evidence="2">WSM5005</strain>
    </source>
</reference>
<organism evidence="2 3">
    <name type="scientific">Paraburkholderia sprentiae WSM5005</name>
    <dbReference type="NCBI Taxonomy" id="754502"/>
    <lineage>
        <taxon>Bacteria</taxon>
        <taxon>Pseudomonadati</taxon>
        <taxon>Pseudomonadota</taxon>
        <taxon>Betaproteobacteria</taxon>
        <taxon>Burkholderiales</taxon>
        <taxon>Burkholderiaceae</taxon>
        <taxon>Paraburkholderia</taxon>
    </lineage>
</organism>
<dbReference type="Pfam" id="PF14521">
    <property type="entry name" value="Aspzincin_M35"/>
    <property type="match status" value="1"/>
</dbReference>
<dbReference type="SUPFAM" id="SSF55486">
    <property type="entry name" value="Metalloproteases ('zincins'), catalytic domain"/>
    <property type="match status" value="1"/>
</dbReference>
<dbReference type="InterPro" id="IPR029463">
    <property type="entry name" value="Lys_MEP"/>
</dbReference>
<evidence type="ECO:0000259" key="1">
    <source>
        <dbReference type="Pfam" id="PF14521"/>
    </source>
</evidence>
<dbReference type="GO" id="GO:0004222">
    <property type="term" value="F:metalloendopeptidase activity"/>
    <property type="evidence" value="ECO:0007669"/>
    <property type="project" value="InterPro"/>
</dbReference>
<keyword evidence="3" id="KW-1185">Reference proteome</keyword>
<protein>
    <recommendedName>
        <fullName evidence="1">Lysine-specific metallo-endopeptidase domain-containing protein</fullName>
    </recommendedName>
</protein>
<feature type="domain" description="Lysine-specific metallo-endopeptidase" evidence="1">
    <location>
        <begin position="13"/>
        <end position="69"/>
    </location>
</feature>